<dbReference type="PANTHER" id="PTHR43711:SF26">
    <property type="entry name" value="SENSOR HISTIDINE KINASE RCSC"/>
    <property type="match status" value="1"/>
</dbReference>
<dbReference type="InterPro" id="IPR004358">
    <property type="entry name" value="Sig_transdc_His_kin-like_C"/>
</dbReference>
<evidence type="ECO:0000256" key="2">
    <source>
        <dbReference type="ARBA" id="ARBA00012438"/>
    </source>
</evidence>
<dbReference type="PANTHER" id="PTHR43711">
    <property type="entry name" value="TWO-COMPONENT HISTIDINE KINASE"/>
    <property type="match status" value="1"/>
</dbReference>
<dbReference type="CDD" id="cd00130">
    <property type="entry name" value="PAS"/>
    <property type="match status" value="2"/>
</dbReference>
<gene>
    <name evidence="10" type="ORF">IFO71_10745</name>
</gene>
<dbReference type="Gene3D" id="1.10.287.130">
    <property type="match status" value="1"/>
</dbReference>
<dbReference type="Pfam" id="PF00512">
    <property type="entry name" value="HisKA"/>
    <property type="match status" value="1"/>
</dbReference>
<dbReference type="InterPro" id="IPR013656">
    <property type="entry name" value="PAS_4"/>
</dbReference>
<dbReference type="Proteomes" id="UP000613768">
    <property type="component" value="Unassembled WGS sequence"/>
</dbReference>
<dbReference type="SUPFAM" id="SSF55785">
    <property type="entry name" value="PYP-like sensor domain (PAS domain)"/>
    <property type="match status" value="3"/>
</dbReference>
<dbReference type="EMBL" id="JACYTR010000018">
    <property type="protein sequence ID" value="MBD8526215.1"/>
    <property type="molecule type" value="Genomic_DNA"/>
</dbReference>
<dbReference type="InterPro" id="IPR035965">
    <property type="entry name" value="PAS-like_dom_sf"/>
</dbReference>
<evidence type="ECO:0000256" key="3">
    <source>
        <dbReference type="ARBA" id="ARBA00022553"/>
    </source>
</evidence>
<dbReference type="CDD" id="cd00075">
    <property type="entry name" value="HATPase"/>
    <property type="match status" value="1"/>
</dbReference>
<dbReference type="InterPro" id="IPR013655">
    <property type="entry name" value="PAS_fold_3"/>
</dbReference>
<dbReference type="FunFam" id="1.10.287.130:FF:000001">
    <property type="entry name" value="Two-component sensor histidine kinase"/>
    <property type="match status" value="1"/>
</dbReference>
<dbReference type="Gene3D" id="3.30.450.20">
    <property type="entry name" value="PAS domain"/>
    <property type="match status" value="3"/>
</dbReference>
<dbReference type="PROSITE" id="PS50113">
    <property type="entry name" value="PAC"/>
    <property type="match status" value="2"/>
</dbReference>
<reference evidence="10 11" key="1">
    <citation type="submission" date="2020-09" db="EMBL/GenBank/DDBJ databases">
        <title>Pseudoxanthomonas sp. CAU 1598 isolated from sand of Yaerae Beach.</title>
        <authorList>
            <person name="Kim W."/>
        </authorList>
    </citation>
    <scope>NUCLEOTIDE SEQUENCE [LARGE SCALE GENOMIC DNA]</scope>
    <source>
        <strain evidence="10 11">CAU 1598</strain>
    </source>
</reference>
<dbReference type="InterPro" id="IPR036890">
    <property type="entry name" value="HATPase_C_sf"/>
</dbReference>
<dbReference type="CDD" id="cd00082">
    <property type="entry name" value="HisKA"/>
    <property type="match status" value="1"/>
</dbReference>
<protein>
    <recommendedName>
        <fullName evidence="2">histidine kinase</fullName>
        <ecNumber evidence="2">2.7.13.3</ecNumber>
    </recommendedName>
</protein>
<keyword evidence="11" id="KW-1185">Reference proteome</keyword>
<dbReference type="SMART" id="SM00091">
    <property type="entry name" value="PAS"/>
    <property type="match status" value="3"/>
</dbReference>
<dbReference type="InterPro" id="IPR005467">
    <property type="entry name" value="His_kinase_dom"/>
</dbReference>
<evidence type="ECO:0000256" key="5">
    <source>
        <dbReference type="ARBA" id="ARBA00022777"/>
    </source>
</evidence>
<dbReference type="InterPro" id="IPR050736">
    <property type="entry name" value="Sensor_HK_Regulatory"/>
</dbReference>
<feature type="region of interest" description="Disordered" evidence="7">
    <location>
        <begin position="14"/>
        <end position="35"/>
    </location>
</feature>
<dbReference type="AlphaFoldDB" id="A0AAW3ZJF7"/>
<evidence type="ECO:0000313" key="11">
    <source>
        <dbReference type="Proteomes" id="UP000613768"/>
    </source>
</evidence>
<organism evidence="10 11">
    <name type="scientific">Pseudomarimonas arenosa</name>
    <dbReference type="NCBI Taxonomy" id="2774145"/>
    <lineage>
        <taxon>Bacteria</taxon>
        <taxon>Pseudomonadati</taxon>
        <taxon>Pseudomonadota</taxon>
        <taxon>Gammaproteobacteria</taxon>
        <taxon>Lysobacterales</taxon>
        <taxon>Lysobacteraceae</taxon>
        <taxon>Pseudomarimonas</taxon>
    </lineage>
</organism>
<evidence type="ECO:0000256" key="4">
    <source>
        <dbReference type="ARBA" id="ARBA00022679"/>
    </source>
</evidence>
<feature type="compositionally biased region" description="Basic and acidic residues" evidence="7">
    <location>
        <begin position="14"/>
        <end position="28"/>
    </location>
</feature>
<dbReference type="SUPFAM" id="SSF55874">
    <property type="entry name" value="ATPase domain of HSP90 chaperone/DNA topoisomerase II/histidine kinase"/>
    <property type="match status" value="1"/>
</dbReference>
<sequence length="690" mass="76797">MAWRWGRLRPETEVAHAADESAQDRRQLMDPPPDWSPCLDSMRSLTESLPIATCLRGMSGELFHVNTEFQRLTGIQPQSAKQEDYAWLSAEAAESARNADRKALHGGATQRGIEQVSDQQTGRRVDCQVTRSPVRDAKGQICGLALTYSPTQSAETRRSVPLTSEEEAAFAAMTADAWLRCDLEGRLLAGNPICARMLNLDFAGQGPQSIDRIVAPAHRAKFLAWLSQVAASEQQPQRVRMRLMRRDETEFAAEIIVKAVAGHAGITELAMTVRDIDEHHELARALEESNGHLRRLRRRLELAVRGTGYGIWEFDLRTGRVVWDPQMYVIHGQSGGGGDFDGSPNSWLQCIHPDDRARMNQRFSEAQNGRETLGFIYRIRRFQPSLIRFVESNAFAERDDHGEVIRLVGMDRDVTGRVEADMELKILNTELENLVAARTHELLDAKEHAEAASRAKSEFLANISHELRTPLHSILGFAKLSLEDDDYLSADDRRNFLQRISASGGNLLRLVNDLLDSARIEAERFAIEPLESDLVEVVNGVLDEFGATVRERQLRLQISLPERAELVCDPARIAQAVRNLLSNACKFAPADSELSIRLDGNDRGWALRISDQGPGVPDNEREKIFDKFTQSSITKTGAGGAGLGLPIARGIARLHGGDLYLEECANGARFLLQLPLSPPSAERPGQQVRH</sequence>
<evidence type="ECO:0000256" key="7">
    <source>
        <dbReference type="SAM" id="MobiDB-lite"/>
    </source>
</evidence>
<proteinExistence type="predicted"/>
<dbReference type="SUPFAM" id="SSF47384">
    <property type="entry name" value="Homodimeric domain of signal transducing histidine kinase"/>
    <property type="match status" value="1"/>
</dbReference>
<dbReference type="InterPro" id="IPR036097">
    <property type="entry name" value="HisK_dim/P_sf"/>
</dbReference>
<dbReference type="InterPro" id="IPR000014">
    <property type="entry name" value="PAS"/>
</dbReference>
<comment type="catalytic activity">
    <reaction evidence="1">
        <text>ATP + protein L-histidine = ADP + protein N-phospho-L-histidine.</text>
        <dbReference type="EC" id="2.7.13.3"/>
    </reaction>
</comment>
<evidence type="ECO:0000259" key="8">
    <source>
        <dbReference type="PROSITE" id="PS50109"/>
    </source>
</evidence>
<feature type="region of interest" description="Disordered" evidence="7">
    <location>
        <begin position="100"/>
        <end position="121"/>
    </location>
</feature>
<keyword evidence="4" id="KW-0808">Transferase</keyword>
<evidence type="ECO:0000259" key="9">
    <source>
        <dbReference type="PROSITE" id="PS50113"/>
    </source>
</evidence>
<dbReference type="Pfam" id="PF08447">
    <property type="entry name" value="PAS_3"/>
    <property type="match status" value="1"/>
</dbReference>
<evidence type="ECO:0000256" key="1">
    <source>
        <dbReference type="ARBA" id="ARBA00000085"/>
    </source>
</evidence>
<feature type="domain" description="PAC" evidence="9">
    <location>
        <begin position="237"/>
        <end position="288"/>
    </location>
</feature>
<dbReference type="EC" id="2.7.13.3" evidence="2"/>
<dbReference type="InterPro" id="IPR003594">
    <property type="entry name" value="HATPase_dom"/>
</dbReference>
<keyword evidence="3" id="KW-0597">Phosphoprotein</keyword>
<evidence type="ECO:0000313" key="10">
    <source>
        <dbReference type="EMBL" id="MBD8526215.1"/>
    </source>
</evidence>
<comment type="caution">
    <text evidence="10">The sequence shown here is derived from an EMBL/GenBank/DDBJ whole genome shotgun (WGS) entry which is preliminary data.</text>
</comment>
<dbReference type="SMART" id="SM00387">
    <property type="entry name" value="HATPase_c"/>
    <property type="match status" value="1"/>
</dbReference>
<evidence type="ECO:0000256" key="6">
    <source>
        <dbReference type="ARBA" id="ARBA00023012"/>
    </source>
</evidence>
<keyword evidence="5" id="KW-0418">Kinase</keyword>
<dbReference type="Pfam" id="PF08448">
    <property type="entry name" value="PAS_4"/>
    <property type="match status" value="1"/>
</dbReference>
<feature type="domain" description="PAC" evidence="9">
    <location>
        <begin position="373"/>
        <end position="426"/>
    </location>
</feature>
<dbReference type="PROSITE" id="PS50109">
    <property type="entry name" value="HIS_KIN"/>
    <property type="match status" value="1"/>
</dbReference>
<dbReference type="Gene3D" id="3.30.565.10">
    <property type="entry name" value="Histidine kinase-like ATPase, C-terminal domain"/>
    <property type="match status" value="1"/>
</dbReference>
<feature type="domain" description="Histidine kinase" evidence="8">
    <location>
        <begin position="462"/>
        <end position="678"/>
    </location>
</feature>
<dbReference type="GO" id="GO:0000155">
    <property type="term" value="F:phosphorelay sensor kinase activity"/>
    <property type="evidence" value="ECO:0007669"/>
    <property type="project" value="InterPro"/>
</dbReference>
<dbReference type="InterPro" id="IPR000700">
    <property type="entry name" value="PAS-assoc_C"/>
</dbReference>
<dbReference type="SMART" id="SM00388">
    <property type="entry name" value="HisKA"/>
    <property type="match status" value="1"/>
</dbReference>
<keyword evidence="6" id="KW-0902">Two-component regulatory system</keyword>
<dbReference type="Pfam" id="PF02518">
    <property type="entry name" value="HATPase_c"/>
    <property type="match status" value="1"/>
</dbReference>
<accession>A0AAW3ZJF7</accession>
<name>A0AAW3ZJF7_9GAMM</name>
<dbReference type="PRINTS" id="PR00344">
    <property type="entry name" value="BCTRLSENSOR"/>
</dbReference>
<dbReference type="InterPro" id="IPR003661">
    <property type="entry name" value="HisK_dim/P_dom"/>
</dbReference>